<evidence type="ECO:0000313" key="5">
    <source>
        <dbReference type="EMBL" id="PVZ07934.1"/>
    </source>
</evidence>
<dbReference type="GO" id="GO:0006631">
    <property type="term" value="P:fatty acid metabolic process"/>
    <property type="evidence" value="ECO:0007669"/>
    <property type="project" value="TreeGrafter"/>
</dbReference>
<evidence type="ECO:0000313" key="6">
    <source>
        <dbReference type="Proteomes" id="UP000245639"/>
    </source>
</evidence>
<keyword evidence="5" id="KW-0808">Transferase</keyword>
<protein>
    <submittedName>
        <fullName evidence="5">Acyl-CoA thioester hydrolase/bile acid acetyltransferase-like protein</fullName>
    </submittedName>
</protein>
<feature type="transmembrane region" description="Helical" evidence="2">
    <location>
        <begin position="12"/>
        <end position="38"/>
    </location>
</feature>
<feature type="transmembrane region" description="Helical" evidence="2">
    <location>
        <begin position="50"/>
        <end position="68"/>
    </location>
</feature>
<dbReference type="Gene3D" id="2.60.40.2240">
    <property type="entry name" value="Acyl-CoA thioester hydrolase/BAAT N-terminal domain"/>
    <property type="match status" value="1"/>
</dbReference>
<feature type="transmembrane region" description="Helical" evidence="2">
    <location>
        <begin position="120"/>
        <end position="142"/>
    </location>
</feature>
<dbReference type="PANTHER" id="PTHR10824:SF36">
    <property type="entry name" value="ACYL-COA THIOESTERASE 17-RELATED"/>
    <property type="match status" value="1"/>
</dbReference>
<evidence type="ECO:0000256" key="1">
    <source>
        <dbReference type="SAM" id="MobiDB-lite"/>
    </source>
</evidence>
<feature type="transmembrane region" description="Helical" evidence="2">
    <location>
        <begin position="162"/>
        <end position="186"/>
    </location>
</feature>
<dbReference type="PANTHER" id="PTHR10824">
    <property type="entry name" value="ACYL-COENZYME A THIOESTERASE-RELATED"/>
    <property type="match status" value="1"/>
</dbReference>
<feature type="domain" description="Acyl-CoA thioester hydrolase/bile acid-CoA amino acid N-acetyltransferase" evidence="3">
    <location>
        <begin position="228"/>
        <end position="342"/>
    </location>
</feature>
<keyword evidence="6" id="KW-1185">Reference proteome</keyword>
<dbReference type="InterPro" id="IPR042490">
    <property type="entry name" value="Thio_Ohase/BAAT_N"/>
</dbReference>
<dbReference type="GO" id="GO:0047617">
    <property type="term" value="F:fatty acyl-CoA hydrolase activity"/>
    <property type="evidence" value="ECO:0007669"/>
    <property type="project" value="TreeGrafter"/>
</dbReference>
<feature type="region of interest" description="Disordered" evidence="1">
    <location>
        <begin position="319"/>
        <end position="340"/>
    </location>
</feature>
<evidence type="ECO:0000259" key="3">
    <source>
        <dbReference type="Pfam" id="PF04775"/>
    </source>
</evidence>
<keyword evidence="2" id="KW-1133">Transmembrane helix</keyword>
<dbReference type="InterPro" id="IPR014940">
    <property type="entry name" value="BAAT_C"/>
</dbReference>
<comment type="caution">
    <text evidence="5">The sequence shown here is derived from an EMBL/GenBank/DDBJ whole genome shotgun (WGS) entry which is preliminary data.</text>
</comment>
<dbReference type="GO" id="GO:0016740">
    <property type="term" value="F:transferase activity"/>
    <property type="evidence" value="ECO:0007669"/>
    <property type="project" value="UniProtKB-KW"/>
</dbReference>
<dbReference type="GO" id="GO:0006637">
    <property type="term" value="P:acyl-CoA metabolic process"/>
    <property type="evidence" value="ECO:0007669"/>
    <property type="project" value="TreeGrafter"/>
</dbReference>
<name>A0A2U1F6Y8_9PSEU</name>
<gene>
    <name evidence="5" type="ORF">C8D89_11087</name>
</gene>
<dbReference type="EMBL" id="QEKW01000010">
    <property type="protein sequence ID" value="PVZ07934.1"/>
    <property type="molecule type" value="Genomic_DNA"/>
</dbReference>
<dbReference type="Pfam" id="PF08840">
    <property type="entry name" value="BAAT_C"/>
    <property type="match status" value="1"/>
</dbReference>
<sequence>MGYVLGFLPWIVYWILVGNVAFRTALLVALAVAALAVVVGRLRHERPKTLDVGSVVVFVLLTAVAFVVPDTVLERWIQPLGNAGLLLIVLAGLALRRPFVLDYATASVDAVTARTDGFRAITTAMTWLWAGLFAAMTVLSAIPPVVDGDATLLDADDTLSILCYWVAPFALMGIGGVISGAFPPWFSARSTEVDRRSAGAPAVVPQPAPAPDVTEGLVIEAPADSRHDEPFDVVVRGATQEVELTAEGVDLVGRPWRATAAFPAADALDLAATAPTSGDWDAADPAAPLWAMRFGAEGAVPDLFVPPVDPWRVTLTARSGTRSARRTATRRTAADGVEPTSVDVGGLRGTLVLPPGGGSGLPAVACFGGSEGGSDSQFAHAALLASRGFVALAAPWIPEPQGAGSIGEAIEEVPLERFATALDLLAGHAAVDRSRVAAMAVSRGSEGLLAAAAAGLGPRLSALVLVSPSSVTWQAVGGGGEVPDTASWARGGTPLPWQPLPSGALMPQIVRNDWSVRRDTAAHRPSLLRLRPAYEAGLARGVGAAAIPSERVPCPILCVSGDDDQLWPSGPMADALLARRHRDDDQHLHYRGAGHLIRLGTFPTDAPWTGGIAFGGTRAGLAAAQRDVTERVPAFLQRRTAVTPATT</sequence>
<keyword evidence="2" id="KW-0472">Membrane</keyword>
<dbReference type="SUPFAM" id="SSF53474">
    <property type="entry name" value="alpha/beta-Hydrolases"/>
    <property type="match status" value="1"/>
</dbReference>
<dbReference type="Gene3D" id="3.40.50.1820">
    <property type="entry name" value="alpha/beta hydrolase"/>
    <property type="match status" value="1"/>
</dbReference>
<feature type="transmembrane region" description="Helical" evidence="2">
    <location>
        <begin position="80"/>
        <end position="99"/>
    </location>
</feature>
<keyword evidence="2" id="KW-0812">Transmembrane</keyword>
<dbReference type="InterPro" id="IPR006862">
    <property type="entry name" value="Thio_Ohase/aa_AcTrfase"/>
</dbReference>
<keyword evidence="5" id="KW-0378">Hydrolase</keyword>
<evidence type="ECO:0000259" key="4">
    <source>
        <dbReference type="Pfam" id="PF08840"/>
    </source>
</evidence>
<dbReference type="AlphaFoldDB" id="A0A2U1F6Y8"/>
<dbReference type="Pfam" id="PF04775">
    <property type="entry name" value="Bile_Hydr_Trans"/>
    <property type="match status" value="1"/>
</dbReference>
<dbReference type="Proteomes" id="UP000245639">
    <property type="component" value="Unassembled WGS sequence"/>
</dbReference>
<feature type="domain" description="BAAT/Acyl-CoA thioester hydrolase C-terminal" evidence="4">
    <location>
        <begin position="413"/>
        <end position="639"/>
    </location>
</feature>
<evidence type="ECO:0000256" key="2">
    <source>
        <dbReference type="SAM" id="Phobius"/>
    </source>
</evidence>
<organism evidence="5 6">
    <name type="scientific">Actinomycetospora cinnamomea</name>
    <dbReference type="NCBI Taxonomy" id="663609"/>
    <lineage>
        <taxon>Bacteria</taxon>
        <taxon>Bacillati</taxon>
        <taxon>Actinomycetota</taxon>
        <taxon>Actinomycetes</taxon>
        <taxon>Pseudonocardiales</taxon>
        <taxon>Pseudonocardiaceae</taxon>
        <taxon>Actinomycetospora</taxon>
    </lineage>
</organism>
<dbReference type="OrthoDB" id="3189021at2"/>
<proteinExistence type="predicted"/>
<dbReference type="InterPro" id="IPR029058">
    <property type="entry name" value="AB_hydrolase_fold"/>
</dbReference>
<accession>A0A2U1F6Y8</accession>
<reference evidence="5 6" key="1">
    <citation type="submission" date="2018-04" db="EMBL/GenBank/DDBJ databases">
        <title>Genomic Encyclopedia of Type Strains, Phase IV (KMG-IV): sequencing the most valuable type-strain genomes for metagenomic binning, comparative biology and taxonomic classification.</title>
        <authorList>
            <person name="Goeker M."/>
        </authorList>
    </citation>
    <scope>NUCLEOTIDE SEQUENCE [LARGE SCALE GENOMIC DNA]</scope>
    <source>
        <strain evidence="5 6">DSM 45771</strain>
    </source>
</reference>